<dbReference type="AlphaFoldDB" id="A0A0E9TNH9"/>
<sequence>MHKYILGILLWKISKFVIIAK</sequence>
<reference evidence="1" key="1">
    <citation type="submission" date="2014-11" db="EMBL/GenBank/DDBJ databases">
        <authorList>
            <person name="Amaro Gonzalez C."/>
        </authorList>
    </citation>
    <scope>NUCLEOTIDE SEQUENCE</scope>
</reference>
<accession>A0A0E9TNH9</accession>
<proteinExistence type="predicted"/>
<organism evidence="1">
    <name type="scientific">Anguilla anguilla</name>
    <name type="common">European freshwater eel</name>
    <name type="synonym">Muraena anguilla</name>
    <dbReference type="NCBI Taxonomy" id="7936"/>
    <lineage>
        <taxon>Eukaryota</taxon>
        <taxon>Metazoa</taxon>
        <taxon>Chordata</taxon>
        <taxon>Craniata</taxon>
        <taxon>Vertebrata</taxon>
        <taxon>Euteleostomi</taxon>
        <taxon>Actinopterygii</taxon>
        <taxon>Neopterygii</taxon>
        <taxon>Teleostei</taxon>
        <taxon>Anguilliformes</taxon>
        <taxon>Anguillidae</taxon>
        <taxon>Anguilla</taxon>
    </lineage>
</organism>
<protein>
    <submittedName>
        <fullName evidence="1">Uncharacterized protein</fullName>
    </submittedName>
</protein>
<name>A0A0E9TNH9_ANGAN</name>
<evidence type="ECO:0000313" key="1">
    <source>
        <dbReference type="EMBL" id="JAH54273.1"/>
    </source>
</evidence>
<dbReference type="EMBL" id="GBXM01054304">
    <property type="protein sequence ID" value="JAH54273.1"/>
    <property type="molecule type" value="Transcribed_RNA"/>
</dbReference>
<reference evidence="1" key="2">
    <citation type="journal article" date="2015" name="Fish Shellfish Immunol.">
        <title>Early steps in the European eel (Anguilla anguilla)-Vibrio vulnificus interaction in the gills: Role of the RtxA13 toxin.</title>
        <authorList>
            <person name="Callol A."/>
            <person name="Pajuelo D."/>
            <person name="Ebbesson L."/>
            <person name="Teles M."/>
            <person name="MacKenzie S."/>
            <person name="Amaro C."/>
        </authorList>
    </citation>
    <scope>NUCLEOTIDE SEQUENCE</scope>
</reference>